<organism evidence="2 3">
    <name type="scientific">Galerina marginata (strain CBS 339.88)</name>
    <dbReference type="NCBI Taxonomy" id="685588"/>
    <lineage>
        <taxon>Eukaryota</taxon>
        <taxon>Fungi</taxon>
        <taxon>Dikarya</taxon>
        <taxon>Basidiomycota</taxon>
        <taxon>Agaricomycotina</taxon>
        <taxon>Agaricomycetes</taxon>
        <taxon>Agaricomycetidae</taxon>
        <taxon>Agaricales</taxon>
        <taxon>Agaricineae</taxon>
        <taxon>Strophariaceae</taxon>
        <taxon>Galerina</taxon>
    </lineage>
</organism>
<evidence type="ECO:0000313" key="3">
    <source>
        <dbReference type="Proteomes" id="UP000027222"/>
    </source>
</evidence>
<dbReference type="AlphaFoldDB" id="A0A067TX06"/>
<keyword evidence="3" id="KW-1185">Reference proteome</keyword>
<gene>
    <name evidence="2" type="ORF">GALMADRAFT_237345</name>
</gene>
<evidence type="ECO:0000313" key="2">
    <source>
        <dbReference type="EMBL" id="KDR84469.1"/>
    </source>
</evidence>
<feature type="region of interest" description="Disordered" evidence="1">
    <location>
        <begin position="17"/>
        <end position="46"/>
    </location>
</feature>
<dbReference type="EMBL" id="KL142368">
    <property type="protein sequence ID" value="KDR84469.1"/>
    <property type="molecule type" value="Genomic_DNA"/>
</dbReference>
<feature type="compositionally biased region" description="Low complexity" evidence="1">
    <location>
        <begin position="34"/>
        <end position="46"/>
    </location>
</feature>
<accession>A0A067TX06</accession>
<name>A0A067TX06_GALM3</name>
<evidence type="ECO:0000256" key="1">
    <source>
        <dbReference type="SAM" id="MobiDB-lite"/>
    </source>
</evidence>
<dbReference type="Proteomes" id="UP000027222">
    <property type="component" value="Unassembled WGS sequence"/>
</dbReference>
<proteinExistence type="predicted"/>
<protein>
    <submittedName>
        <fullName evidence="2">Uncharacterized protein</fullName>
    </submittedName>
</protein>
<sequence length="93" mass="10451">MTGRRICEERRRRRREEGLAVMMVRGSNTKDQTPAASPAHHPSARPINVLANRQRVLGSYKHSHNVAEMSRGRTLVQVVAGRKEGAPLARNTR</sequence>
<reference evidence="3" key="1">
    <citation type="journal article" date="2014" name="Proc. Natl. Acad. Sci. U.S.A.">
        <title>Extensive sampling of basidiomycete genomes demonstrates inadequacy of the white-rot/brown-rot paradigm for wood decay fungi.</title>
        <authorList>
            <person name="Riley R."/>
            <person name="Salamov A.A."/>
            <person name="Brown D.W."/>
            <person name="Nagy L.G."/>
            <person name="Floudas D."/>
            <person name="Held B.W."/>
            <person name="Levasseur A."/>
            <person name="Lombard V."/>
            <person name="Morin E."/>
            <person name="Otillar R."/>
            <person name="Lindquist E.A."/>
            <person name="Sun H."/>
            <person name="LaButti K.M."/>
            <person name="Schmutz J."/>
            <person name="Jabbour D."/>
            <person name="Luo H."/>
            <person name="Baker S.E."/>
            <person name="Pisabarro A.G."/>
            <person name="Walton J.D."/>
            <person name="Blanchette R.A."/>
            <person name="Henrissat B."/>
            <person name="Martin F."/>
            <person name="Cullen D."/>
            <person name="Hibbett D.S."/>
            <person name="Grigoriev I.V."/>
        </authorList>
    </citation>
    <scope>NUCLEOTIDE SEQUENCE [LARGE SCALE GENOMIC DNA]</scope>
    <source>
        <strain evidence="3">CBS 339.88</strain>
    </source>
</reference>
<dbReference type="HOGENOM" id="CLU_2399826_0_0_1"/>